<dbReference type="InParanoid" id="G2XZH7"/>
<dbReference type="Proteomes" id="UP000008177">
    <property type="component" value="Unplaced contigs"/>
</dbReference>
<reference evidence="2" key="1">
    <citation type="journal article" date="2011" name="PLoS Genet.">
        <title>Genomic analysis of the necrotrophic fungal pathogens Sclerotinia sclerotiorum and Botrytis cinerea.</title>
        <authorList>
            <person name="Amselem J."/>
            <person name="Cuomo C.A."/>
            <person name="van Kan J.A."/>
            <person name="Viaud M."/>
            <person name="Benito E.P."/>
            <person name="Couloux A."/>
            <person name="Coutinho P.M."/>
            <person name="de Vries R.P."/>
            <person name="Dyer P.S."/>
            <person name="Fillinger S."/>
            <person name="Fournier E."/>
            <person name="Gout L."/>
            <person name="Hahn M."/>
            <person name="Kohn L."/>
            <person name="Lapalu N."/>
            <person name="Plummer K.M."/>
            <person name="Pradier J.M."/>
            <person name="Quevillon E."/>
            <person name="Sharon A."/>
            <person name="Simon A."/>
            <person name="ten Have A."/>
            <person name="Tudzynski B."/>
            <person name="Tudzynski P."/>
            <person name="Wincker P."/>
            <person name="Andrew M."/>
            <person name="Anthouard V."/>
            <person name="Beever R.E."/>
            <person name="Beffa R."/>
            <person name="Benoit I."/>
            <person name="Bouzid O."/>
            <person name="Brault B."/>
            <person name="Chen Z."/>
            <person name="Choquer M."/>
            <person name="Collemare J."/>
            <person name="Cotton P."/>
            <person name="Danchin E.G."/>
            <person name="Da Silva C."/>
            <person name="Gautier A."/>
            <person name="Giraud C."/>
            <person name="Giraud T."/>
            <person name="Gonzalez C."/>
            <person name="Grossetete S."/>
            <person name="Guldener U."/>
            <person name="Henrissat B."/>
            <person name="Howlett B.J."/>
            <person name="Kodira C."/>
            <person name="Kretschmer M."/>
            <person name="Lappartient A."/>
            <person name="Leroch M."/>
            <person name="Levis C."/>
            <person name="Mauceli E."/>
            <person name="Neuveglise C."/>
            <person name="Oeser B."/>
            <person name="Pearson M."/>
            <person name="Poulain J."/>
            <person name="Poussereau N."/>
            <person name="Quesneville H."/>
            <person name="Rascle C."/>
            <person name="Schumacher J."/>
            <person name="Segurens B."/>
            <person name="Sexton A."/>
            <person name="Silva E."/>
            <person name="Sirven C."/>
            <person name="Soanes D.M."/>
            <person name="Talbot N.J."/>
            <person name="Templeton M."/>
            <person name="Yandava C."/>
            <person name="Yarden O."/>
            <person name="Zeng Q."/>
            <person name="Rollins J.A."/>
            <person name="Lebrun M.H."/>
            <person name="Dickman M."/>
        </authorList>
    </citation>
    <scope>NUCLEOTIDE SEQUENCE [LARGE SCALE GENOMIC DNA]</scope>
    <source>
        <strain evidence="2">T4</strain>
    </source>
</reference>
<dbReference type="HOGENOM" id="CLU_3068377_0_0_1"/>
<dbReference type="EMBL" id="FQ790278">
    <property type="protein sequence ID" value="CCD45864.1"/>
    <property type="molecule type" value="Genomic_DNA"/>
</dbReference>
<protein>
    <submittedName>
        <fullName evidence="1">Uncharacterized protein</fullName>
    </submittedName>
</protein>
<organism evidence="1 2">
    <name type="scientific">Botryotinia fuckeliana (strain T4)</name>
    <name type="common">Noble rot fungus</name>
    <name type="synonym">Botrytis cinerea</name>
    <dbReference type="NCBI Taxonomy" id="999810"/>
    <lineage>
        <taxon>Eukaryota</taxon>
        <taxon>Fungi</taxon>
        <taxon>Dikarya</taxon>
        <taxon>Ascomycota</taxon>
        <taxon>Pezizomycotina</taxon>
        <taxon>Leotiomycetes</taxon>
        <taxon>Helotiales</taxon>
        <taxon>Sclerotiniaceae</taxon>
        <taxon>Botrytis</taxon>
    </lineage>
</organism>
<sequence length="53" mass="6114">MTMSVPTTDTISEETVKGDLAHPNTVRYMRVNWPSQNHGIEYAVFEMICLREN</sequence>
<accession>G2XZH7</accession>
<dbReference type="AlphaFoldDB" id="G2XZH7"/>
<evidence type="ECO:0000313" key="1">
    <source>
        <dbReference type="EMBL" id="CCD45864.1"/>
    </source>
</evidence>
<name>G2XZH7_BOTF4</name>
<gene>
    <name evidence="1" type="ORF">BofuT4_uP048820.1</name>
</gene>
<proteinExistence type="predicted"/>
<evidence type="ECO:0000313" key="2">
    <source>
        <dbReference type="Proteomes" id="UP000008177"/>
    </source>
</evidence>